<keyword evidence="3 6" id="KW-0378">Hydrolase</keyword>
<feature type="compositionally biased region" description="Low complexity" evidence="7">
    <location>
        <begin position="56"/>
        <end position="73"/>
    </location>
</feature>
<organism evidence="10 11">
    <name type="scientific">Methanoplanus limicola DSM 2279</name>
    <dbReference type="NCBI Taxonomy" id="937775"/>
    <lineage>
        <taxon>Archaea</taxon>
        <taxon>Methanobacteriati</taxon>
        <taxon>Methanobacteriota</taxon>
        <taxon>Stenosarchaea group</taxon>
        <taxon>Methanomicrobia</taxon>
        <taxon>Methanomicrobiales</taxon>
        <taxon>Methanomicrobiaceae</taxon>
        <taxon>Methanoplanus</taxon>
    </lineage>
</organism>
<feature type="domain" description="Adenine deaminase C-terminal" evidence="9">
    <location>
        <begin position="411"/>
        <end position="569"/>
    </location>
</feature>
<dbReference type="GO" id="GO:0006146">
    <property type="term" value="P:adenine catabolic process"/>
    <property type="evidence" value="ECO:0007669"/>
    <property type="project" value="InterPro"/>
</dbReference>
<evidence type="ECO:0000256" key="6">
    <source>
        <dbReference type="HAMAP-Rule" id="MF_01518"/>
    </source>
</evidence>
<feature type="domain" description="Amidohydrolase-related" evidence="8">
    <location>
        <begin position="88"/>
        <end position="363"/>
    </location>
</feature>
<reference evidence="10 11" key="1">
    <citation type="submission" date="2011-10" db="EMBL/GenBank/DDBJ databases">
        <title>The Improved High-Quality Draft genome of Methanoplanus limicola DSM 2279.</title>
        <authorList>
            <consortium name="US DOE Joint Genome Institute (JGI-PGF)"/>
            <person name="Lucas S."/>
            <person name="Copeland A."/>
            <person name="Lapidus A."/>
            <person name="Glavina del Rio T."/>
            <person name="Dalin E."/>
            <person name="Tice H."/>
            <person name="Bruce D."/>
            <person name="Goodwin L."/>
            <person name="Pitluck S."/>
            <person name="Peters L."/>
            <person name="Mikhailova N."/>
            <person name="Lu M."/>
            <person name="Kyrpides N."/>
            <person name="Mavromatis K."/>
            <person name="Ivanova N."/>
            <person name="Markowitz V."/>
            <person name="Cheng J.-F."/>
            <person name="Hugenholtz P."/>
            <person name="Woyke T."/>
            <person name="Wu D."/>
            <person name="Wirth R."/>
            <person name="Brambilla E.-M."/>
            <person name="Klenk H.-P."/>
            <person name="Eisen J.A."/>
        </authorList>
    </citation>
    <scope>NUCLEOTIDE SEQUENCE [LARGE SCALE GENOMIC DNA]</scope>
    <source>
        <strain evidence="10 11">DSM 2279</strain>
    </source>
</reference>
<dbReference type="EMBL" id="CM001436">
    <property type="protein sequence ID" value="EHQ35932.1"/>
    <property type="molecule type" value="Genomic_DNA"/>
</dbReference>
<dbReference type="Proteomes" id="UP000005741">
    <property type="component" value="Chromosome"/>
</dbReference>
<dbReference type="Pfam" id="PF01979">
    <property type="entry name" value="Amidohydro_1"/>
    <property type="match status" value="1"/>
</dbReference>
<proteinExistence type="inferred from homology"/>
<dbReference type="GO" id="GO:0000034">
    <property type="term" value="F:adenine deaminase activity"/>
    <property type="evidence" value="ECO:0007669"/>
    <property type="project" value="UniProtKB-UniRule"/>
</dbReference>
<evidence type="ECO:0000259" key="9">
    <source>
        <dbReference type="Pfam" id="PF13382"/>
    </source>
</evidence>
<comment type="similarity">
    <text evidence="1 6">Belongs to the metallo-dependent hydrolases superfamily. Adenine deaminase family.</text>
</comment>
<evidence type="ECO:0000256" key="2">
    <source>
        <dbReference type="ARBA" id="ARBA00012782"/>
    </source>
</evidence>
<dbReference type="CDD" id="cd01295">
    <property type="entry name" value="AdeC"/>
    <property type="match status" value="1"/>
</dbReference>
<evidence type="ECO:0000256" key="7">
    <source>
        <dbReference type="SAM" id="MobiDB-lite"/>
    </source>
</evidence>
<dbReference type="InterPro" id="IPR006680">
    <property type="entry name" value="Amidohydro-rel"/>
</dbReference>
<gene>
    <name evidence="6" type="primary">ade</name>
    <name evidence="10" type="ORF">Metlim_1831</name>
</gene>
<dbReference type="Pfam" id="PF13382">
    <property type="entry name" value="Adenine_deam_C"/>
    <property type="match status" value="1"/>
</dbReference>
<evidence type="ECO:0000256" key="5">
    <source>
        <dbReference type="ARBA" id="ARBA00047720"/>
    </source>
</evidence>
<dbReference type="SUPFAM" id="SSF51556">
    <property type="entry name" value="Metallo-dependent hydrolases"/>
    <property type="match status" value="1"/>
</dbReference>
<dbReference type="SUPFAM" id="SSF51338">
    <property type="entry name" value="Composite domain of metallo-dependent hydrolases"/>
    <property type="match status" value="1"/>
</dbReference>
<evidence type="ECO:0000313" key="11">
    <source>
        <dbReference type="Proteomes" id="UP000005741"/>
    </source>
</evidence>
<evidence type="ECO:0000313" key="10">
    <source>
        <dbReference type="EMBL" id="EHQ35932.1"/>
    </source>
</evidence>
<evidence type="ECO:0000256" key="4">
    <source>
        <dbReference type="ARBA" id="ARBA00023211"/>
    </source>
</evidence>
<keyword evidence="11" id="KW-1185">Reference proteome</keyword>
<dbReference type="FunCoup" id="H1YXT3">
    <property type="interactions" value="19"/>
</dbReference>
<dbReference type="InterPro" id="IPR032466">
    <property type="entry name" value="Metal_Hydrolase"/>
</dbReference>
<feature type="region of interest" description="Disordered" evidence="7">
    <location>
        <begin position="54"/>
        <end position="73"/>
    </location>
</feature>
<dbReference type="InParanoid" id="H1YXT3"/>
<dbReference type="InterPro" id="IPR011059">
    <property type="entry name" value="Metal-dep_hydrolase_composite"/>
</dbReference>
<evidence type="ECO:0000256" key="3">
    <source>
        <dbReference type="ARBA" id="ARBA00022801"/>
    </source>
</evidence>
<dbReference type="Gene3D" id="2.30.40.10">
    <property type="entry name" value="Urease, subunit C, domain 1"/>
    <property type="match status" value="1"/>
</dbReference>
<dbReference type="AlphaFoldDB" id="H1YXT3"/>
<dbReference type="InterPro" id="IPR006679">
    <property type="entry name" value="Adenine_deam"/>
</dbReference>
<keyword evidence="4 6" id="KW-0464">Manganese</keyword>
<dbReference type="PATRIC" id="fig|937775.9.peg.2052"/>
<dbReference type="HOGENOM" id="CLU_027935_0_0_2"/>
<dbReference type="NCBIfam" id="TIGR01178">
    <property type="entry name" value="ade"/>
    <property type="match status" value="1"/>
</dbReference>
<dbReference type="HAMAP" id="MF_01518">
    <property type="entry name" value="Adenine_deamin"/>
    <property type="match status" value="1"/>
</dbReference>
<dbReference type="RefSeq" id="WP_004077952.1">
    <property type="nucleotide sequence ID" value="NZ_CM001436.1"/>
</dbReference>
<evidence type="ECO:0000256" key="1">
    <source>
        <dbReference type="ARBA" id="ARBA00006773"/>
    </source>
</evidence>
<comment type="cofactor">
    <cofactor evidence="6">
        <name>Mn(2+)</name>
        <dbReference type="ChEBI" id="CHEBI:29035"/>
    </cofactor>
</comment>
<comment type="catalytic activity">
    <reaction evidence="5 6">
        <text>adenine + H2O + H(+) = hypoxanthine + NH4(+)</text>
        <dbReference type="Rhea" id="RHEA:23688"/>
        <dbReference type="ChEBI" id="CHEBI:15377"/>
        <dbReference type="ChEBI" id="CHEBI:15378"/>
        <dbReference type="ChEBI" id="CHEBI:16708"/>
        <dbReference type="ChEBI" id="CHEBI:17368"/>
        <dbReference type="ChEBI" id="CHEBI:28938"/>
        <dbReference type="EC" id="3.5.4.2"/>
    </reaction>
</comment>
<evidence type="ECO:0000259" key="8">
    <source>
        <dbReference type="Pfam" id="PF01979"/>
    </source>
</evidence>
<dbReference type="EC" id="3.5.4.2" evidence="2 6"/>
<protein>
    <recommendedName>
        <fullName evidence="2 6">Adenine deaminase</fullName>
        <shortName evidence="6">Adenase</shortName>
        <shortName evidence="6">Adenine aminase</shortName>
        <ecNumber evidence="2 6">3.5.4.2</ecNumber>
    </recommendedName>
</protein>
<dbReference type="PANTHER" id="PTHR11113">
    <property type="entry name" value="N-ACETYLGLUCOSAMINE-6-PHOSPHATE DEACETYLASE"/>
    <property type="match status" value="1"/>
</dbReference>
<sequence length="577" mass="62415">MMTPDVKLLKSALGEEKADIGFLNGILFNPFTCEWLKLDFFVKSGIIVGIADSEGDVSGSESSENSAENNPGSGYRAERYIDLKGAKVIPGLIDSHVHIESSLLTPFEYARLVIPHGTTAVIADPHEIANVAGIEGVNFMIRDSEKTPLSFYYMAPACVPATPMDRAGADLDSEALKELAASESIIGLGEMMNFPGVIFGDSEVQKKLEIFDIIDGHSPQLSGKELNAYISQGIESDHECVSREEALEKLRKGMYIYLREGSTEKNLSEIAGIVNCYNSHRCSFCTDDRHADMLYNDGHIDDCIRKAVSAGISTETAIKMATLSPAERFGLKDRGALSPGRRADFCTLADSEEFRVLDTYIRGVNFTDIQRDEKVSFNSVFNAGRLTEDDLKISGSGNARIIGINQGQIITDLIVEDIDSSGIPDLNRDIIKAVVCDRYRAGGCGVGLINGLKIREGAICASISHDSHNIVAAGASDAEIVRAVNLVRESSGGMAAVCGDDSFVLPLDIGGIMSSGSYAEVIDGLKKLEEITKKTGSVKDPFMYLSFIALTVIPALRITERGLFDVSEFSDVPLFKL</sequence>
<dbReference type="Gene3D" id="3.20.20.140">
    <property type="entry name" value="Metal-dependent hydrolases"/>
    <property type="match status" value="1"/>
</dbReference>
<accession>H1YXT3</accession>
<dbReference type="STRING" id="937775.Metlim_1831"/>
<name>H1YXT3_9EURY</name>
<dbReference type="InterPro" id="IPR026912">
    <property type="entry name" value="Adenine_deam_C"/>
</dbReference>
<dbReference type="PANTHER" id="PTHR11113:SF2">
    <property type="entry name" value="ADENINE DEAMINASE"/>
    <property type="match status" value="1"/>
</dbReference>